<dbReference type="Gene3D" id="3.30.200.20">
    <property type="entry name" value="Phosphorylase Kinase, domain 1"/>
    <property type="match status" value="1"/>
</dbReference>
<feature type="region of interest" description="Disordered" evidence="18">
    <location>
        <begin position="792"/>
        <end position="811"/>
    </location>
</feature>
<dbReference type="GO" id="GO:0005886">
    <property type="term" value="C:plasma membrane"/>
    <property type="evidence" value="ECO:0007669"/>
    <property type="project" value="UniProtKB-SubCell"/>
</dbReference>
<feature type="domain" description="Fibronectin type-III" evidence="21">
    <location>
        <begin position="62"/>
        <end position="160"/>
    </location>
</feature>
<keyword evidence="10" id="KW-0418">Kinase</keyword>
<evidence type="ECO:0000256" key="19">
    <source>
        <dbReference type="SAM" id="Phobius"/>
    </source>
</evidence>
<dbReference type="GO" id="GO:0030425">
    <property type="term" value="C:dendrite"/>
    <property type="evidence" value="ECO:0007669"/>
    <property type="project" value="TreeGrafter"/>
</dbReference>
<feature type="binding site" evidence="17">
    <location>
        <position position="453"/>
    </location>
    <ligand>
        <name>ATP</name>
        <dbReference type="ChEBI" id="CHEBI:30616"/>
    </ligand>
</feature>
<evidence type="ECO:0000256" key="16">
    <source>
        <dbReference type="ARBA" id="ARBA00023180"/>
    </source>
</evidence>
<sequence>MLAISACSLGSYKAKNGLGDCEPCPEHSSTPNAGSSECQCDAGYYRAEDEGPEFSCTQPPSKPSHVTITRIDETSVTIEWDEPLVLGGRKELWYRYQCPECPVTTVAHPAENTFTTQRLELSSLKAGSTYTVLIFAENKISKIEAAISQYALVEFTTRQLLDVKEVSLEIYCNYRATVPVVRGLRIEGVQESGVTIAWKPIDIIKNELSYEIESFHNNSSIVVETIRTYYTFESLKPQFMYSFRVRVVSEYGHGAWSEPLWYQPGRGLPIGPINDHDNDDDDYAQNNSIVDFHWSSSVPSLWIWVLLICAFVIIVLFTLLICLRQNQNRKRLSDCDGIDSYKNSTLTPSFSAPTSQGPVKNFFRGKCAPLINYGSSQSINYGETTRFKPYVDPTAYEDPNQALSEFTNNVDPSLIRITEVIGSGEFGEVCKGVLQPSFRMTSDISQVQTVAIKTLKPGSSDKAKSDFLMEASIMGQFTHENVIRLIGVVTKNEPIMIVIEYMENGSLDQFLRKNDNGVLELMQIIDMLRGISAGMKYLTEKGFVHRDLAARNVLVDSNLLCKIADFGLSRGVDGSVEQEYTTNGGKIPVRWTAPEAITHRKFTAASDVWSFGVVMWEVCSFGERPYWDWTNQKVISEITLGYRLPSPMDTPISLHNLMLQCWHIDRHKRPTFAQILEILEEYVRQPALVYGDGICLGNPTTANVGFSTFGTIPRSVDPTVSATQLPLDEFLKLIGLGHCSMKLNMAGVSRVSDLVRLGHIDLLSYGLIAEEIQMIRNALKRPGQVTTLQHARSRPEHQRLPGYHSSPQARPAVLTSSRLATMPRVLSSIQASNKDSFFV</sequence>
<organism evidence="22 23">
    <name type="scientific">Onchocerca flexuosa</name>
    <dbReference type="NCBI Taxonomy" id="387005"/>
    <lineage>
        <taxon>Eukaryota</taxon>
        <taxon>Metazoa</taxon>
        <taxon>Ecdysozoa</taxon>
        <taxon>Nematoda</taxon>
        <taxon>Chromadorea</taxon>
        <taxon>Rhabditida</taxon>
        <taxon>Spirurina</taxon>
        <taxon>Spiruromorpha</taxon>
        <taxon>Filarioidea</taxon>
        <taxon>Onchocercidae</taxon>
        <taxon>Onchocerca</taxon>
    </lineage>
</organism>
<dbReference type="InterPro" id="IPR001245">
    <property type="entry name" value="Ser-Thr/Tyr_kinase_cat_dom"/>
</dbReference>
<feature type="domain" description="Fibronectin type-III" evidence="21">
    <location>
        <begin position="180"/>
        <end position="267"/>
    </location>
</feature>
<dbReference type="InterPro" id="IPR036116">
    <property type="entry name" value="FN3_sf"/>
</dbReference>
<dbReference type="GO" id="GO:0007411">
    <property type="term" value="P:axon guidance"/>
    <property type="evidence" value="ECO:0007669"/>
    <property type="project" value="TreeGrafter"/>
</dbReference>
<keyword evidence="9 17" id="KW-0547">Nucleotide-binding</keyword>
<evidence type="ECO:0000313" key="23">
    <source>
        <dbReference type="Proteomes" id="UP000242913"/>
    </source>
</evidence>
<dbReference type="SMART" id="SM00060">
    <property type="entry name" value="FN3"/>
    <property type="match status" value="2"/>
</dbReference>
<evidence type="ECO:0000313" key="22">
    <source>
        <dbReference type="EMBL" id="OZC07514.1"/>
    </source>
</evidence>
<evidence type="ECO:0000256" key="15">
    <source>
        <dbReference type="ARBA" id="ARBA00023170"/>
    </source>
</evidence>
<dbReference type="FunFam" id="2.10.50.10:FF:000001">
    <property type="entry name" value="Ephrin type-A receptor 5"/>
    <property type="match status" value="1"/>
</dbReference>
<dbReference type="Gene3D" id="1.10.510.10">
    <property type="entry name" value="Transferase(Phosphotransferase) domain 1"/>
    <property type="match status" value="1"/>
</dbReference>
<dbReference type="EMBL" id="KZ270030">
    <property type="protein sequence ID" value="OZC07514.1"/>
    <property type="molecule type" value="Genomic_DNA"/>
</dbReference>
<keyword evidence="16" id="KW-0325">Glycoprotein</keyword>
<protein>
    <recommendedName>
        <fullName evidence="2">receptor protein-tyrosine kinase</fullName>
        <ecNumber evidence="2">2.7.10.1</ecNumber>
    </recommendedName>
</protein>
<keyword evidence="23" id="KW-1185">Reference proteome</keyword>
<dbReference type="Pfam" id="PF22993">
    <property type="entry name" value="SAM_EPH"/>
    <property type="match status" value="1"/>
</dbReference>
<dbReference type="CDD" id="cd00063">
    <property type="entry name" value="FN3"/>
    <property type="match status" value="2"/>
</dbReference>
<keyword evidence="4" id="KW-0597">Phosphoprotein</keyword>
<dbReference type="Proteomes" id="UP000242913">
    <property type="component" value="Unassembled WGS sequence"/>
</dbReference>
<dbReference type="PRINTS" id="PR00109">
    <property type="entry name" value="TYRKINASE"/>
</dbReference>
<keyword evidence="14" id="KW-0829">Tyrosine-protein kinase</keyword>
<dbReference type="Pfam" id="PF14575">
    <property type="entry name" value="EphA2_TM"/>
    <property type="match status" value="1"/>
</dbReference>
<evidence type="ECO:0000256" key="5">
    <source>
        <dbReference type="ARBA" id="ARBA00022679"/>
    </source>
</evidence>
<reference evidence="22 23" key="1">
    <citation type="submission" date="2015-12" db="EMBL/GenBank/DDBJ databases">
        <title>Draft genome of the nematode, Onchocerca flexuosa.</title>
        <authorList>
            <person name="Mitreva M."/>
        </authorList>
    </citation>
    <scope>NUCLEOTIDE SEQUENCE [LARGE SCALE GENOMIC DNA]</scope>
    <source>
        <strain evidence="22">Red Deer</strain>
    </source>
</reference>
<keyword evidence="7" id="KW-0732">Signal</keyword>
<keyword evidence="15" id="KW-0675">Receptor</keyword>
<evidence type="ECO:0000256" key="7">
    <source>
        <dbReference type="ARBA" id="ARBA00022729"/>
    </source>
</evidence>
<dbReference type="Pfam" id="PF00041">
    <property type="entry name" value="fn3"/>
    <property type="match status" value="2"/>
</dbReference>
<name>A0A238BR95_9BILA</name>
<evidence type="ECO:0000256" key="11">
    <source>
        <dbReference type="ARBA" id="ARBA00022840"/>
    </source>
</evidence>
<comment type="subcellular location">
    <subcellularLocation>
        <location evidence="1">Cell membrane</location>
        <topology evidence="1">Single-pass type I membrane protein</topology>
    </subcellularLocation>
</comment>
<evidence type="ECO:0000256" key="2">
    <source>
        <dbReference type="ARBA" id="ARBA00011902"/>
    </source>
</evidence>
<feature type="transmembrane region" description="Helical" evidence="19">
    <location>
        <begin position="301"/>
        <end position="323"/>
    </location>
</feature>
<evidence type="ECO:0000256" key="4">
    <source>
        <dbReference type="ARBA" id="ARBA00022553"/>
    </source>
</evidence>
<feature type="domain" description="Protein kinase" evidence="20">
    <location>
        <begin position="415"/>
        <end position="683"/>
    </location>
</feature>
<evidence type="ECO:0000256" key="3">
    <source>
        <dbReference type="ARBA" id="ARBA00022475"/>
    </source>
</evidence>
<dbReference type="InterPro" id="IPR003961">
    <property type="entry name" value="FN3_dom"/>
</dbReference>
<dbReference type="InterPro" id="IPR027936">
    <property type="entry name" value="Eph_TM"/>
</dbReference>
<evidence type="ECO:0000256" key="6">
    <source>
        <dbReference type="ARBA" id="ARBA00022692"/>
    </source>
</evidence>
<dbReference type="PANTHER" id="PTHR46877">
    <property type="entry name" value="EPH RECEPTOR A5"/>
    <property type="match status" value="1"/>
</dbReference>
<gene>
    <name evidence="22" type="ORF">X798_05508</name>
</gene>
<dbReference type="PROSITE" id="PS50853">
    <property type="entry name" value="FN3"/>
    <property type="match status" value="2"/>
</dbReference>
<dbReference type="InterPro" id="IPR008266">
    <property type="entry name" value="Tyr_kinase_AS"/>
</dbReference>
<keyword evidence="3" id="KW-1003">Cell membrane</keyword>
<proteinExistence type="predicted"/>
<dbReference type="InterPro" id="IPR000719">
    <property type="entry name" value="Prot_kinase_dom"/>
</dbReference>
<evidence type="ECO:0000256" key="18">
    <source>
        <dbReference type="SAM" id="MobiDB-lite"/>
    </source>
</evidence>
<accession>A0A238BR95</accession>
<dbReference type="InterPro" id="IPR011009">
    <property type="entry name" value="Kinase-like_dom_sf"/>
</dbReference>
<dbReference type="PROSITE" id="PS50011">
    <property type="entry name" value="PROTEIN_KINASE_DOM"/>
    <property type="match status" value="1"/>
</dbReference>
<dbReference type="EC" id="2.7.10.1" evidence="2"/>
<evidence type="ECO:0000259" key="20">
    <source>
        <dbReference type="PROSITE" id="PS50011"/>
    </source>
</evidence>
<evidence type="ECO:0000256" key="8">
    <source>
        <dbReference type="ARBA" id="ARBA00022737"/>
    </source>
</evidence>
<dbReference type="InterPro" id="IPR020635">
    <property type="entry name" value="Tyr_kinase_cat_dom"/>
</dbReference>
<dbReference type="OrthoDB" id="4062651at2759"/>
<evidence type="ECO:0000259" key="21">
    <source>
        <dbReference type="PROSITE" id="PS50853"/>
    </source>
</evidence>
<evidence type="ECO:0000256" key="12">
    <source>
        <dbReference type="ARBA" id="ARBA00022989"/>
    </source>
</evidence>
<evidence type="ECO:0000256" key="13">
    <source>
        <dbReference type="ARBA" id="ARBA00023136"/>
    </source>
</evidence>
<dbReference type="FunFam" id="1.10.510.10:FF:000268">
    <property type="entry name" value="Receptor protein-tyrosine kinase"/>
    <property type="match status" value="1"/>
</dbReference>
<evidence type="ECO:0000256" key="10">
    <source>
        <dbReference type="ARBA" id="ARBA00022777"/>
    </source>
</evidence>
<keyword evidence="11 17" id="KW-0067">ATP-binding</keyword>
<dbReference type="InterPro" id="IPR054590">
    <property type="entry name" value="EPH_SAM"/>
</dbReference>
<dbReference type="InterPro" id="IPR013783">
    <property type="entry name" value="Ig-like_fold"/>
</dbReference>
<evidence type="ECO:0000256" key="1">
    <source>
        <dbReference type="ARBA" id="ARBA00004251"/>
    </source>
</evidence>
<dbReference type="PROSITE" id="PS00107">
    <property type="entry name" value="PROTEIN_KINASE_ATP"/>
    <property type="match status" value="1"/>
</dbReference>
<dbReference type="PANTHER" id="PTHR46877:SF14">
    <property type="entry name" value="RECEPTOR PROTEIN-TYROSINE KINASE"/>
    <property type="match status" value="1"/>
</dbReference>
<dbReference type="Pfam" id="PF07714">
    <property type="entry name" value="PK_Tyr_Ser-Thr"/>
    <property type="match status" value="1"/>
</dbReference>
<dbReference type="PROSITE" id="PS00109">
    <property type="entry name" value="PROTEIN_KINASE_TYR"/>
    <property type="match status" value="1"/>
</dbReference>
<dbReference type="GO" id="GO:0005005">
    <property type="term" value="F:transmembrane-ephrin receptor activity"/>
    <property type="evidence" value="ECO:0007669"/>
    <property type="project" value="TreeGrafter"/>
</dbReference>
<evidence type="ECO:0000256" key="14">
    <source>
        <dbReference type="ARBA" id="ARBA00023137"/>
    </source>
</evidence>
<dbReference type="InterPro" id="IPR050449">
    <property type="entry name" value="Ephrin_rcpt_TKs"/>
</dbReference>
<dbReference type="SMART" id="SM00219">
    <property type="entry name" value="TyrKc"/>
    <property type="match status" value="1"/>
</dbReference>
<keyword evidence="12 19" id="KW-1133">Transmembrane helix</keyword>
<evidence type="ECO:0000256" key="17">
    <source>
        <dbReference type="PROSITE-ProRule" id="PRU10141"/>
    </source>
</evidence>
<keyword evidence="6 19" id="KW-0812">Transmembrane</keyword>
<dbReference type="Gene3D" id="2.10.50.10">
    <property type="entry name" value="Tumor Necrosis Factor Receptor, subunit A, domain 2"/>
    <property type="match status" value="1"/>
</dbReference>
<dbReference type="Gene3D" id="2.60.40.10">
    <property type="entry name" value="Immunoglobulins"/>
    <property type="match status" value="2"/>
</dbReference>
<dbReference type="AlphaFoldDB" id="A0A238BR95"/>
<evidence type="ECO:0000256" key="9">
    <source>
        <dbReference type="ARBA" id="ARBA00022741"/>
    </source>
</evidence>
<dbReference type="FunFam" id="3.30.200.20:FF:000802">
    <property type="entry name" value="Ephrin receptor 1"/>
    <property type="match status" value="1"/>
</dbReference>
<dbReference type="GO" id="GO:0005524">
    <property type="term" value="F:ATP binding"/>
    <property type="evidence" value="ECO:0007669"/>
    <property type="project" value="UniProtKB-UniRule"/>
</dbReference>
<keyword evidence="13 19" id="KW-0472">Membrane</keyword>
<keyword evidence="5" id="KW-0808">Transferase</keyword>
<dbReference type="SUPFAM" id="SSF49265">
    <property type="entry name" value="Fibronectin type III"/>
    <property type="match status" value="1"/>
</dbReference>
<dbReference type="SUPFAM" id="SSF56112">
    <property type="entry name" value="Protein kinase-like (PK-like)"/>
    <property type="match status" value="1"/>
</dbReference>
<dbReference type="InterPro" id="IPR017441">
    <property type="entry name" value="Protein_kinase_ATP_BS"/>
</dbReference>
<keyword evidence="8" id="KW-0677">Repeat</keyword>